<evidence type="ECO:0000313" key="3">
    <source>
        <dbReference type="Proteomes" id="UP000316095"/>
    </source>
</evidence>
<dbReference type="OrthoDB" id="484513at2"/>
<dbReference type="AlphaFoldDB" id="A0A5C5XGI2"/>
<dbReference type="EMBL" id="SJPG01000001">
    <property type="protein sequence ID" value="TWT61914.1"/>
    <property type="molecule type" value="Genomic_DNA"/>
</dbReference>
<dbReference type="Proteomes" id="UP000316095">
    <property type="component" value="Unassembled WGS sequence"/>
</dbReference>
<sequence>MDEPQPPQLDYSRIPDSIREIYETIENELTWLHGRWIMYRQLFGGDSETLTLLNQSAPTFFGMLQFLWLDYVVLEICSLTDRPATFGRENLVLKQLYEKLDRRKYPDLGRELIERDRDVEKTCGRLRTIRNRRIAHRDQNAALGAYQTPVLGVSRKDIDDALEAIRAYVNTFRLAFMDSEMAFDQFELNDDAMTLVEKLQFALENMPEKRESS</sequence>
<keyword evidence="3" id="KW-1185">Reference proteome</keyword>
<dbReference type="Pfam" id="PF18734">
    <property type="entry name" value="HEPN_AbiU2"/>
    <property type="match status" value="1"/>
</dbReference>
<accession>A0A5C5XGI2</accession>
<comment type="caution">
    <text evidence="2">The sequence shown here is derived from an EMBL/GenBank/DDBJ whole genome shotgun (WGS) entry which is preliminary data.</text>
</comment>
<protein>
    <recommendedName>
        <fullName evidence="1">HEPN AbiU2-like domain-containing protein</fullName>
    </recommendedName>
</protein>
<dbReference type="RefSeq" id="WP_146503844.1">
    <property type="nucleotide sequence ID" value="NZ_SJPG01000001.1"/>
</dbReference>
<evidence type="ECO:0000259" key="1">
    <source>
        <dbReference type="Pfam" id="PF18734"/>
    </source>
</evidence>
<feature type="domain" description="HEPN AbiU2-like" evidence="1">
    <location>
        <begin position="17"/>
        <end position="193"/>
    </location>
</feature>
<proteinExistence type="predicted"/>
<evidence type="ECO:0000313" key="2">
    <source>
        <dbReference type="EMBL" id="TWT61914.1"/>
    </source>
</evidence>
<gene>
    <name evidence="2" type="ORF">Pan54_26510</name>
</gene>
<dbReference type="InterPro" id="IPR040704">
    <property type="entry name" value="HEPN_AbiU2"/>
</dbReference>
<organism evidence="2 3">
    <name type="scientific">Rubinisphaera italica</name>
    <dbReference type="NCBI Taxonomy" id="2527969"/>
    <lineage>
        <taxon>Bacteria</taxon>
        <taxon>Pseudomonadati</taxon>
        <taxon>Planctomycetota</taxon>
        <taxon>Planctomycetia</taxon>
        <taxon>Planctomycetales</taxon>
        <taxon>Planctomycetaceae</taxon>
        <taxon>Rubinisphaera</taxon>
    </lineage>
</organism>
<name>A0A5C5XGI2_9PLAN</name>
<reference evidence="2 3" key="1">
    <citation type="submission" date="2019-02" db="EMBL/GenBank/DDBJ databases">
        <title>Deep-cultivation of Planctomycetes and their phenomic and genomic characterization uncovers novel biology.</title>
        <authorList>
            <person name="Wiegand S."/>
            <person name="Jogler M."/>
            <person name="Boedeker C."/>
            <person name="Pinto D."/>
            <person name="Vollmers J."/>
            <person name="Rivas-Marin E."/>
            <person name="Kohn T."/>
            <person name="Peeters S.H."/>
            <person name="Heuer A."/>
            <person name="Rast P."/>
            <person name="Oberbeckmann S."/>
            <person name="Bunk B."/>
            <person name="Jeske O."/>
            <person name="Meyerdierks A."/>
            <person name="Storesund J.E."/>
            <person name="Kallscheuer N."/>
            <person name="Luecker S."/>
            <person name="Lage O.M."/>
            <person name="Pohl T."/>
            <person name="Merkel B.J."/>
            <person name="Hornburger P."/>
            <person name="Mueller R.-W."/>
            <person name="Bruemmer F."/>
            <person name="Labrenz M."/>
            <person name="Spormann A.M."/>
            <person name="Op Den Camp H."/>
            <person name="Overmann J."/>
            <person name="Amann R."/>
            <person name="Jetten M.S.M."/>
            <person name="Mascher T."/>
            <person name="Medema M.H."/>
            <person name="Devos D.P."/>
            <person name="Kaster A.-K."/>
            <person name="Ovreas L."/>
            <person name="Rohde M."/>
            <person name="Galperin M.Y."/>
            <person name="Jogler C."/>
        </authorList>
    </citation>
    <scope>NUCLEOTIDE SEQUENCE [LARGE SCALE GENOMIC DNA]</scope>
    <source>
        <strain evidence="2 3">Pan54</strain>
    </source>
</reference>